<evidence type="ECO:0000256" key="2">
    <source>
        <dbReference type="ARBA" id="ARBA00022553"/>
    </source>
</evidence>
<dbReference type="InterPro" id="IPR016039">
    <property type="entry name" value="Thiolase-like"/>
</dbReference>
<dbReference type="InterPro" id="IPR014030">
    <property type="entry name" value="Ketoacyl_synth_N"/>
</dbReference>
<dbReference type="InterPro" id="IPR009081">
    <property type="entry name" value="PP-bd_ACP"/>
</dbReference>
<dbReference type="PROSITE" id="PS50075">
    <property type="entry name" value="CARRIER"/>
    <property type="match status" value="1"/>
</dbReference>
<name>A0ABU2K0X1_9ACTN</name>
<evidence type="ECO:0000256" key="3">
    <source>
        <dbReference type="ARBA" id="ARBA00022679"/>
    </source>
</evidence>
<sequence>SHTLAVGRHHFAHRCAVVAHDRDDAVRLLRAAAEGEKPRKVYLGVVGRDFTPNSLVGDLVAEATRSRADHGRFQELLLGLADFYCQGYELPFDRLFEDPPLRVSLPTQPFERELYWPPAEVLARLELTAGEDQSAEYEEIEEFEEVEELVPADASDGAPVPAGPGRRAEMAGWSVAECLEWELRDSVAQLLRLPLEKLDTAANFQDYGFDSMSLVEFSGVLEERLGIALAPDVFFSYPTLAALGGHLMATHTATLEAFYQAGGGPTGAGTMTRRLVKKPRRRLVRRAAAKPATEHESVGIVGMSGRFPGARSVDELWQTLVEGRSAVGTMPTDRSPAWGTERRMGAIPGVAEFDPLFFEISPREAATMDPRQRLLLQEMWAALEDAGYGPEQLARERVGVFVGVEEGDYVFLTGDQGTVTSHATSILASRLAYFLNLSGPSMAINTACSSGLVALHEACLSLRYGDCDTAIVAGVNILTYPGTYDAMDKAGMLSAEGVCRAFDRRADGMVPGEAVAVLVLKRESVAEAGGHRVYASVVGSGVNYDGKTNGITAPSGAAQV</sequence>
<feature type="domain" description="Carrier" evidence="4">
    <location>
        <begin position="174"/>
        <end position="251"/>
    </location>
</feature>
<dbReference type="Gene3D" id="3.40.47.10">
    <property type="match status" value="1"/>
</dbReference>
<dbReference type="Pfam" id="PF22621">
    <property type="entry name" value="CurL-like_PKS_C"/>
    <property type="match status" value="1"/>
</dbReference>
<keyword evidence="7" id="KW-1185">Reference proteome</keyword>
<dbReference type="Proteomes" id="UP001183410">
    <property type="component" value="Unassembled WGS sequence"/>
</dbReference>
<dbReference type="PANTHER" id="PTHR43775:SF37">
    <property type="entry name" value="SI:DKEY-61P9.11"/>
    <property type="match status" value="1"/>
</dbReference>
<dbReference type="RefSeq" id="WP_311670958.1">
    <property type="nucleotide sequence ID" value="NZ_JAVREO010000049.1"/>
</dbReference>
<dbReference type="PROSITE" id="PS00606">
    <property type="entry name" value="KS3_1"/>
    <property type="match status" value="1"/>
</dbReference>
<evidence type="ECO:0000259" key="4">
    <source>
        <dbReference type="PROSITE" id="PS50075"/>
    </source>
</evidence>
<comment type="caution">
    <text evidence="6">The sequence shown here is derived from an EMBL/GenBank/DDBJ whole genome shotgun (WGS) entry which is preliminary data.</text>
</comment>
<dbReference type="SUPFAM" id="SSF53901">
    <property type="entry name" value="Thiolase-like"/>
    <property type="match status" value="1"/>
</dbReference>
<dbReference type="InterPro" id="IPR050091">
    <property type="entry name" value="PKS_NRPS_Biosynth_Enz"/>
</dbReference>
<evidence type="ECO:0000256" key="1">
    <source>
        <dbReference type="ARBA" id="ARBA00022450"/>
    </source>
</evidence>
<evidence type="ECO:0000313" key="6">
    <source>
        <dbReference type="EMBL" id="MDT0270897.1"/>
    </source>
</evidence>
<evidence type="ECO:0000313" key="7">
    <source>
        <dbReference type="Proteomes" id="UP001183410"/>
    </source>
</evidence>
<dbReference type="Gene3D" id="3.30.70.3290">
    <property type="match status" value="1"/>
</dbReference>
<organism evidence="6 7">
    <name type="scientific">Streptomyces chisholmiae</name>
    <dbReference type="NCBI Taxonomy" id="3075540"/>
    <lineage>
        <taxon>Bacteria</taxon>
        <taxon>Bacillati</taxon>
        <taxon>Actinomycetota</taxon>
        <taxon>Actinomycetes</taxon>
        <taxon>Kitasatosporales</taxon>
        <taxon>Streptomycetaceae</taxon>
        <taxon>Streptomyces</taxon>
    </lineage>
</organism>
<feature type="non-terminal residue" evidence="6">
    <location>
        <position position="560"/>
    </location>
</feature>
<dbReference type="InterPro" id="IPR020806">
    <property type="entry name" value="PKS_PP-bd"/>
</dbReference>
<dbReference type="CDD" id="cd00833">
    <property type="entry name" value="PKS"/>
    <property type="match status" value="1"/>
</dbReference>
<dbReference type="SMART" id="SM00825">
    <property type="entry name" value="PKS_KS"/>
    <property type="match status" value="1"/>
</dbReference>
<proteinExistence type="predicted"/>
<dbReference type="EMBL" id="JAVREO010000049">
    <property type="protein sequence ID" value="MDT0270897.1"/>
    <property type="molecule type" value="Genomic_DNA"/>
</dbReference>
<feature type="non-terminal residue" evidence="6">
    <location>
        <position position="1"/>
    </location>
</feature>
<feature type="domain" description="Ketosynthase family 3 (KS3)" evidence="5">
    <location>
        <begin position="295"/>
        <end position="560"/>
    </location>
</feature>
<dbReference type="InterPro" id="IPR036736">
    <property type="entry name" value="ACP-like_sf"/>
</dbReference>
<keyword evidence="2" id="KW-0597">Phosphoprotein</keyword>
<dbReference type="InterPro" id="IPR018201">
    <property type="entry name" value="Ketoacyl_synth_AS"/>
</dbReference>
<dbReference type="SMART" id="SM01294">
    <property type="entry name" value="PKS_PP_betabranch"/>
    <property type="match status" value="1"/>
</dbReference>
<evidence type="ECO:0000259" key="5">
    <source>
        <dbReference type="PROSITE" id="PS52004"/>
    </source>
</evidence>
<accession>A0ABU2K0X1</accession>
<reference evidence="7" key="1">
    <citation type="submission" date="2023-07" db="EMBL/GenBank/DDBJ databases">
        <title>30 novel species of actinomycetes from the DSMZ collection.</title>
        <authorList>
            <person name="Nouioui I."/>
        </authorList>
    </citation>
    <scope>NUCLEOTIDE SEQUENCE [LARGE SCALE GENOMIC DNA]</scope>
    <source>
        <strain evidence="7">DSM 44915</strain>
    </source>
</reference>
<dbReference type="Pfam" id="PF00109">
    <property type="entry name" value="ketoacyl-synt"/>
    <property type="match status" value="1"/>
</dbReference>
<gene>
    <name evidence="6" type="ORF">RM844_31980</name>
</gene>
<keyword evidence="3" id="KW-0808">Transferase</keyword>
<dbReference type="Pfam" id="PF00550">
    <property type="entry name" value="PP-binding"/>
    <property type="match status" value="1"/>
</dbReference>
<protein>
    <submittedName>
        <fullName evidence="6">Beta-ketoacyl synthase N-terminal-like domain-containing protein</fullName>
    </submittedName>
</protein>
<dbReference type="Gene3D" id="1.10.1200.10">
    <property type="entry name" value="ACP-like"/>
    <property type="match status" value="1"/>
</dbReference>
<dbReference type="PROSITE" id="PS52004">
    <property type="entry name" value="KS3_2"/>
    <property type="match status" value="1"/>
</dbReference>
<dbReference type="InterPro" id="IPR020841">
    <property type="entry name" value="PKS_Beta-ketoAc_synthase_dom"/>
</dbReference>
<dbReference type="PANTHER" id="PTHR43775">
    <property type="entry name" value="FATTY ACID SYNTHASE"/>
    <property type="match status" value="1"/>
</dbReference>
<keyword evidence="1" id="KW-0596">Phosphopantetheine</keyword>
<dbReference type="SMART" id="SM00823">
    <property type="entry name" value="PKS_PP"/>
    <property type="match status" value="1"/>
</dbReference>
<dbReference type="SUPFAM" id="SSF47336">
    <property type="entry name" value="ACP-like"/>
    <property type="match status" value="1"/>
</dbReference>